<evidence type="ECO:0000313" key="1">
    <source>
        <dbReference type="Proteomes" id="UP000095286"/>
    </source>
</evidence>
<organism evidence="1 2">
    <name type="scientific">Rhabditophanes sp. KR3021</name>
    <dbReference type="NCBI Taxonomy" id="114890"/>
    <lineage>
        <taxon>Eukaryota</taxon>
        <taxon>Metazoa</taxon>
        <taxon>Ecdysozoa</taxon>
        <taxon>Nematoda</taxon>
        <taxon>Chromadorea</taxon>
        <taxon>Rhabditida</taxon>
        <taxon>Tylenchina</taxon>
        <taxon>Panagrolaimomorpha</taxon>
        <taxon>Strongyloidoidea</taxon>
        <taxon>Alloionematidae</taxon>
        <taxon>Rhabditophanes</taxon>
    </lineage>
</organism>
<accession>A0AC35UEH2</accession>
<reference evidence="2" key="1">
    <citation type="submission" date="2016-11" db="UniProtKB">
        <authorList>
            <consortium name="WormBaseParasite"/>
        </authorList>
    </citation>
    <scope>IDENTIFICATION</scope>
    <source>
        <strain evidence="2">KR3021</strain>
    </source>
</reference>
<dbReference type="WBParaSite" id="RSKR_0001062100.1">
    <property type="protein sequence ID" value="RSKR_0001062100.1"/>
    <property type="gene ID" value="RSKR_0001062100"/>
</dbReference>
<evidence type="ECO:0000313" key="2">
    <source>
        <dbReference type="WBParaSite" id="RSKR_0001062100.1"/>
    </source>
</evidence>
<protein>
    <submittedName>
        <fullName evidence="2">LRAT domain-containing protein</fullName>
    </submittedName>
</protein>
<dbReference type="Proteomes" id="UP000095286">
    <property type="component" value="Unplaced"/>
</dbReference>
<name>A0AC35UEH2_9BILA</name>
<proteinExistence type="predicted"/>
<sequence length="217" mass="24064">MSSAPVLISAWMKGPALIDHLKTGDLIEIKRTTSSSTLLYYHWVVYTGNETGTPMVIHYSTDKGDFTNVTKADLINAFGGDSNKDVMMMNECDATVRYANLLDVVQGDDCRKNNYGDKEKKALGPDQIVRNAESELGKGGYHILTNNCEIFSVRCRYGAKVGITQVEIASSLRKAMDGYLKNGLNGAVKSTGDIGIKNIRDYYQKEQYRDNINKKNA</sequence>